<proteinExistence type="predicted"/>
<dbReference type="Proteomes" id="UP001385951">
    <property type="component" value="Unassembled WGS sequence"/>
</dbReference>
<organism evidence="2 3">
    <name type="scientific">Cerrena zonata</name>
    <dbReference type="NCBI Taxonomy" id="2478898"/>
    <lineage>
        <taxon>Eukaryota</taxon>
        <taxon>Fungi</taxon>
        <taxon>Dikarya</taxon>
        <taxon>Basidiomycota</taxon>
        <taxon>Agaricomycotina</taxon>
        <taxon>Agaricomycetes</taxon>
        <taxon>Polyporales</taxon>
        <taxon>Cerrenaceae</taxon>
        <taxon>Cerrena</taxon>
    </lineage>
</organism>
<reference evidence="2 3" key="1">
    <citation type="submission" date="2022-09" db="EMBL/GenBank/DDBJ databases">
        <authorList>
            <person name="Palmer J.M."/>
        </authorList>
    </citation>
    <scope>NUCLEOTIDE SEQUENCE [LARGE SCALE GENOMIC DNA]</scope>
    <source>
        <strain evidence="2 3">DSM 7382</strain>
    </source>
</reference>
<dbReference type="EMBL" id="JASBNA010000008">
    <property type="protein sequence ID" value="KAK7689691.1"/>
    <property type="molecule type" value="Genomic_DNA"/>
</dbReference>
<evidence type="ECO:0000313" key="3">
    <source>
        <dbReference type="Proteomes" id="UP001385951"/>
    </source>
</evidence>
<name>A0AAW0G8M2_9APHY</name>
<evidence type="ECO:0000256" key="1">
    <source>
        <dbReference type="SAM" id="MobiDB-lite"/>
    </source>
</evidence>
<sequence>MALNYIPSHEYPVPLYKRHTRVIITTKSGKKRAGLVQGALVKQNIRNRTLDYNVQFGTKEHPEGYTQISEDRLELDLSPPPVEVSKSSDDTTSKSQSGGCCCGSGCL</sequence>
<accession>A0AAW0G8M2</accession>
<dbReference type="AlphaFoldDB" id="A0AAW0G8M2"/>
<keyword evidence="3" id="KW-1185">Reference proteome</keyword>
<gene>
    <name evidence="2" type="ORF">QCA50_007486</name>
</gene>
<comment type="caution">
    <text evidence="2">The sequence shown here is derived from an EMBL/GenBank/DDBJ whole genome shotgun (WGS) entry which is preliminary data.</text>
</comment>
<protein>
    <submittedName>
        <fullName evidence="2">Uncharacterized protein</fullName>
    </submittedName>
</protein>
<feature type="compositionally biased region" description="Basic and acidic residues" evidence="1">
    <location>
        <begin position="61"/>
        <end position="75"/>
    </location>
</feature>
<evidence type="ECO:0000313" key="2">
    <source>
        <dbReference type="EMBL" id="KAK7689691.1"/>
    </source>
</evidence>
<feature type="region of interest" description="Disordered" evidence="1">
    <location>
        <begin position="61"/>
        <end position="107"/>
    </location>
</feature>